<sequence>MSDYFDYRQYDRATRAHAFYQEMINGMIDNLKKQITKAKTKFRVLEIGCGNGSLTDRLVQLPNADILATDVDKNSIKFVKSRLKSDNLKIKRVNALKIKNRTPFDVIIASWNYEHITNYKNGWKLGKSIFDNLKDDGIYIEGAELVGPFKNEGGRQRTFLNYHEDIIDRALKAGNIDTAQIEYGALVSGLTGVSHFKRDKDTHVKEMEKGGLTLVTWKKFGPFSKKVGTAGNYLFIFKKK</sequence>
<dbReference type="Proteomes" id="UP000034127">
    <property type="component" value="Unassembled WGS sequence"/>
</dbReference>
<comment type="caution">
    <text evidence="2">The sequence shown here is derived from an EMBL/GenBank/DDBJ whole genome shotgun (WGS) entry which is preliminary data.</text>
</comment>
<dbReference type="InterPro" id="IPR013217">
    <property type="entry name" value="Methyltransf_12"/>
</dbReference>
<organism evidence="2 3">
    <name type="scientific">Candidatus Roizmanbacteria bacterium GW2011_GWC2_35_12</name>
    <dbReference type="NCBI Taxonomy" id="1618485"/>
    <lineage>
        <taxon>Bacteria</taxon>
        <taxon>Candidatus Roizmaniibacteriota</taxon>
    </lineage>
</organism>
<gene>
    <name evidence="2" type="ORF">UR63_C0039G0006</name>
</gene>
<dbReference type="PANTHER" id="PTHR43861">
    <property type="entry name" value="TRANS-ACONITATE 2-METHYLTRANSFERASE-RELATED"/>
    <property type="match status" value="1"/>
</dbReference>
<accession>A0A0G0B9D6</accession>
<evidence type="ECO:0000313" key="2">
    <source>
        <dbReference type="EMBL" id="KKP66033.1"/>
    </source>
</evidence>
<dbReference type="EMBL" id="LBPX01000039">
    <property type="protein sequence ID" value="KKP66033.1"/>
    <property type="molecule type" value="Genomic_DNA"/>
</dbReference>
<feature type="domain" description="Methyltransferase type 12" evidence="1">
    <location>
        <begin position="45"/>
        <end position="138"/>
    </location>
</feature>
<dbReference type="SUPFAM" id="SSF53335">
    <property type="entry name" value="S-adenosyl-L-methionine-dependent methyltransferases"/>
    <property type="match status" value="1"/>
</dbReference>
<reference evidence="2 3" key="1">
    <citation type="journal article" date="2015" name="Nature">
        <title>rRNA introns, odd ribosomes, and small enigmatic genomes across a large radiation of phyla.</title>
        <authorList>
            <person name="Brown C.T."/>
            <person name="Hug L.A."/>
            <person name="Thomas B.C."/>
            <person name="Sharon I."/>
            <person name="Castelle C.J."/>
            <person name="Singh A."/>
            <person name="Wilkins M.J."/>
            <person name="Williams K.H."/>
            <person name="Banfield J.F."/>
        </authorList>
    </citation>
    <scope>NUCLEOTIDE SEQUENCE [LARGE SCALE GENOMIC DNA]</scope>
</reference>
<name>A0A0G0B9D6_9BACT</name>
<protein>
    <recommendedName>
        <fullName evidence="1">Methyltransferase type 12 domain-containing protein</fullName>
    </recommendedName>
</protein>
<dbReference type="Pfam" id="PF08242">
    <property type="entry name" value="Methyltransf_12"/>
    <property type="match status" value="1"/>
</dbReference>
<dbReference type="InterPro" id="IPR029063">
    <property type="entry name" value="SAM-dependent_MTases_sf"/>
</dbReference>
<dbReference type="CDD" id="cd02440">
    <property type="entry name" value="AdoMet_MTases"/>
    <property type="match status" value="1"/>
</dbReference>
<proteinExistence type="predicted"/>
<evidence type="ECO:0000313" key="3">
    <source>
        <dbReference type="Proteomes" id="UP000034127"/>
    </source>
</evidence>
<dbReference type="Gene3D" id="3.40.50.150">
    <property type="entry name" value="Vaccinia Virus protein VP39"/>
    <property type="match status" value="1"/>
</dbReference>
<evidence type="ECO:0000259" key="1">
    <source>
        <dbReference type="Pfam" id="PF08242"/>
    </source>
</evidence>
<dbReference type="AlphaFoldDB" id="A0A0G0B9D6"/>